<keyword evidence="12" id="KW-0234">DNA repair</keyword>
<dbReference type="InterPro" id="IPR011084">
    <property type="entry name" value="DRMBL"/>
</dbReference>
<evidence type="ECO:0000256" key="6">
    <source>
        <dbReference type="ARBA" id="ARBA00022454"/>
    </source>
</evidence>
<dbReference type="GO" id="GO:0008800">
    <property type="term" value="F:beta-lactamase activity"/>
    <property type="evidence" value="ECO:0007669"/>
    <property type="project" value="UniProtKB-EC"/>
</dbReference>
<dbReference type="PANTHER" id="PTHR23240">
    <property type="entry name" value="DNA CROSS-LINK REPAIR PROTEIN PSO2/SNM1-RELATED"/>
    <property type="match status" value="1"/>
</dbReference>
<comment type="caution">
    <text evidence="19">The sequence shown here is derived from an EMBL/GenBank/DDBJ whole genome shotgun (WGS) entry which is preliminary data.</text>
</comment>
<dbReference type="Pfam" id="PF07522">
    <property type="entry name" value="DRMBL"/>
    <property type="match status" value="1"/>
</dbReference>
<keyword evidence="9" id="KW-0378">Hydrolase</keyword>
<dbReference type="FunFam" id="3.40.50.12650:FF:000003">
    <property type="entry name" value="DNA cross-link repair 1B"/>
    <property type="match status" value="1"/>
</dbReference>
<dbReference type="Proteomes" id="UP000827986">
    <property type="component" value="Unassembled WGS sequence"/>
</dbReference>
<name>A0A9D3X170_9SAUR</name>
<feature type="region of interest" description="Disordered" evidence="17">
    <location>
        <begin position="486"/>
        <end position="540"/>
    </location>
</feature>
<dbReference type="GO" id="GO:0036297">
    <property type="term" value="P:interstrand cross-link repair"/>
    <property type="evidence" value="ECO:0007669"/>
    <property type="project" value="TreeGrafter"/>
</dbReference>
<feature type="domain" description="Metallo-beta-lactamase" evidence="18">
    <location>
        <begin position="69"/>
        <end position="244"/>
    </location>
</feature>
<keyword evidence="7" id="KW-0540">Nuclease</keyword>
<evidence type="ECO:0000256" key="13">
    <source>
        <dbReference type="ARBA" id="ARBA00023242"/>
    </source>
</evidence>
<dbReference type="Gene3D" id="3.60.15.10">
    <property type="entry name" value="Ribonuclease Z/Hydroxyacylglutathione hydrolase-like"/>
    <property type="match status" value="1"/>
</dbReference>
<evidence type="ECO:0000256" key="4">
    <source>
        <dbReference type="ARBA" id="ARBA00010304"/>
    </source>
</evidence>
<evidence type="ECO:0000256" key="1">
    <source>
        <dbReference type="ARBA" id="ARBA00001526"/>
    </source>
</evidence>
<evidence type="ECO:0000256" key="3">
    <source>
        <dbReference type="ARBA" id="ARBA00004574"/>
    </source>
</evidence>
<evidence type="ECO:0000256" key="17">
    <source>
        <dbReference type="SAM" id="MobiDB-lite"/>
    </source>
</evidence>
<feature type="compositionally biased region" description="Basic and acidic residues" evidence="17">
    <location>
        <begin position="12"/>
        <end position="26"/>
    </location>
</feature>
<dbReference type="EC" id="3.5.2.6" evidence="5"/>
<keyword evidence="11" id="KW-0779">Telomere</keyword>
<evidence type="ECO:0000313" key="20">
    <source>
        <dbReference type="Proteomes" id="UP000827986"/>
    </source>
</evidence>
<feature type="compositionally biased region" description="Polar residues" evidence="17">
    <location>
        <begin position="507"/>
        <end position="527"/>
    </location>
</feature>
<evidence type="ECO:0000256" key="11">
    <source>
        <dbReference type="ARBA" id="ARBA00022895"/>
    </source>
</evidence>
<evidence type="ECO:0000256" key="9">
    <source>
        <dbReference type="ARBA" id="ARBA00022801"/>
    </source>
</evidence>
<evidence type="ECO:0000256" key="7">
    <source>
        <dbReference type="ARBA" id="ARBA00022722"/>
    </source>
</evidence>
<evidence type="ECO:0000256" key="12">
    <source>
        <dbReference type="ARBA" id="ARBA00023204"/>
    </source>
</evidence>
<feature type="compositionally biased region" description="Polar residues" evidence="17">
    <location>
        <begin position="486"/>
        <end position="496"/>
    </location>
</feature>
<proteinExistence type="inferred from homology"/>
<evidence type="ECO:0000256" key="14">
    <source>
        <dbReference type="ARBA" id="ARBA00039555"/>
    </source>
</evidence>
<dbReference type="GO" id="GO:0005634">
    <property type="term" value="C:nucleus"/>
    <property type="evidence" value="ECO:0007669"/>
    <property type="project" value="UniProtKB-SubCell"/>
</dbReference>
<dbReference type="InterPro" id="IPR001279">
    <property type="entry name" value="Metallo-B-lactamas"/>
</dbReference>
<dbReference type="GO" id="GO:0035312">
    <property type="term" value="F:5'-3' DNA exonuclease activity"/>
    <property type="evidence" value="ECO:0007669"/>
    <property type="project" value="TreeGrafter"/>
</dbReference>
<accession>A0A9D3X170</accession>
<dbReference type="GO" id="GO:0000723">
    <property type="term" value="P:telomere maintenance"/>
    <property type="evidence" value="ECO:0007669"/>
    <property type="project" value="TreeGrafter"/>
</dbReference>
<keyword evidence="13" id="KW-0539">Nucleus</keyword>
<evidence type="ECO:0000259" key="18">
    <source>
        <dbReference type="SMART" id="SM00849"/>
    </source>
</evidence>
<evidence type="ECO:0000313" key="19">
    <source>
        <dbReference type="EMBL" id="KAH1171904.1"/>
    </source>
</evidence>
<comment type="similarity">
    <text evidence="4">Belongs to the DNA repair metallo-beta-lactamase (DRMBL) family.</text>
</comment>
<comment type="subcellular location">
    <subcellularLocation>
        <location evidence="3">Chromosome</location>
        <location evidence="3">Telomere</location>
    </subcellularLocation>
    <subcellularLocation>
        <location evidence="2">Nucleus</location>
    </subcellularLocation>
</comment>
<organism evidence="19 20">
    <name type="scientific">Mauremys mutica</name>
    <name type="common">yellowpond turtle</name>
    <dbReference type="NCBI Taxonomy" id="74926"/>
    <lineage>
        <taxon>Eukaryota</taxon>
        <taxon>Metazoa</taxon>
        <taxon>Chordata</taxon>
        <taxon>Craniata</taxon>
        <taxon>Vertebrata</taxon>
        <taxon>Euteleostomi</taxon>
        <taxon>Archelosauria</taxon>
        <taxon>Testudinata</taxon>
        <taxon>Testudines</taxon>
        <taxon>Cryptodira</taxon>
        <taxon>Durocryptodira</taxon>
        <taxon>Testudinoidea</taxon>
        <taxon>Geoemydidae</taxon>
        <taxon>Geoemydinae</taxon>
        <taxon>Mauremys</taxon>
    </lineage>
</organism>
<evidence type="ECO:0000256" key="5">
    <source>
        <dbReference type="ARBA" id="ARBA00012865"/>
    </source>
</evidence>
<dbReference type="GO" id="GO:0000781">
    <property type="term" value="C:chromosome, telomeric region"/>
    <property type="evidence" value="ECO:0007669"/>
    <property type="project" value="UniProtKB-SubCell"/>
</dbReference>
<dbReference type="GO" id="GO:0003684">
    <property type="term" value="F:damaged DNA binding"/>
    <property type="evidence" value="ECO:0007669"/>
    <property type="project" value="TreeGrafter"/>
</dbReference>
<evidence type="ECO:0000256" key="16">
    <source>
        <dbReference type="ARBA" id="ARBA00042738"/>
    </source>
</evidence>
<dbReference type="AlphaFoldDB" id="A0A9D3X170"/>
<dbReference type="PANTHER" id="PTHR23240:SF26">
    <property type="entry name" value="5' EXONUCLEASE APOLLO"/>
    <property type="match status" value="1"/>
</dbReference>
<dbReference type="Gene3D" id="3.40.50.12650">
    <property type="match status" value="1"/>
</dbReference>
<dbReference type="CDD" id="cd16273">
    <property type="entry name" value="SNM1A-1C-like_MBL-fold"/>
    <property type="match status" value="1"/>
</dbReference>
<evidence type="ECO:0000256" key="2">
    <source>
        <dbReference type="ARBA" id="ARBA00004123"/>
    </source>
</evidence>
<dbReference type="SMART" id="SM00849">
    <property type="entry name" value="Lactamase_B"/>
    <property type="match status" value="1"/>
</dbReference>
<gene>
    <name evidence="19" type="ORF">KIL84_007522</name>
</gene>
<dbReference type="Pfam" id="PF12706">
    <property type="entry name" value="Lactamase_B_2"/>
    <property type="match status" value="1"/>
</dbReference>
<evidence type="ECO:0000256" key="8">
    <source>
        <dbReference type="ARBA" id="ARBA00022763"/>
    </source>
</evidence>
<protein>
    <recommendedName>
        <fullName evidence="14">5' exonuclease Apollo</fullName>
        <ecNumber evidence="5">3.5.2.6</ecNumber>
    </recommendedName>
    <alternativeName>
        <fullName evidence="15">DNA cross-link repair 1B protein</fullName>
    </alternativeName>
    <alternativeName>
        <fullName evidence="16">SNM1 homolog B</fullName>
    </alternativeName>
</protein>
<dbReference type="EMBL" id="JAHDVG010000483">
    <property type="protein sequence ID" value="KAH1171904.1"/>
    <property type="molecule type" value="Genomic_DNA"/>
</dbReference>
<feature type="compositionally biased region" description="Basic and acidic residues" evidence="17">
    <location>
        <begin position="417"/>
        <end position="436"/>
    </location>
</feature>
<dbReference type="SUPFAM" id="SSF56281">
    <property type="entry name" value="Metallo-hydrolase/oxidoreductase"/>
    <property type="match status" value="1"/>
</dbReference>
<reference evidence="19" key="1">
    <citation type="submission" date="2021-09" db="EMBL/GenBank/DDBJ databases">
        <title>The genome of Mauremys mutica provides insights into the evolution of semi-aquatic lifestyle.</title>
        <authorList>
            <person name="Gong S."/>
            <person name="Gao Y."/>
        </authorList>
    </citation>
    <scope>NUCLEOTIDE SEQUENCE</scope>
    <source>
        <strain evidence="19">MM-2020</strain>
        <tissue evidence="19">Muscle</tissue>
    </source>
</reference>
<keyword evidence="8" id="KW-0227">DNA damage</keyword>
<feature type="region of interest" description="Disordered" evidence="17">
    <location>
        <begin position="1"/>
        <end position="26"/>
    </location>
</feature>
<dbReference type="InterPro" id="IPR036866">
    <property type="entry name" value="RibonucZ/Hydroxyglut_hydro"/>
</dbReference>
<dbReference type="OrthoDB" id="262529at2759"/>
<keyword evidence="6" id="KW-0158">Chromosome</keyword>
<dbReference type="GO" id="GO:0006303">
    <property type="term" value="P:double-strand break repair via nonhomologous end joining"/>
    <property type="evidence" value="ECO:0007669"/>
    <property type="project" value="TreeGrafter"/>
</dbReference>
<keyword evidence="10" id="KW-0269">Exonuclease</keyword>
<comment type="catalytic activity">
    <reaction evidence="1">
        <text>a beta-lactam + H2O = a substituted beta-amino acid</text>
        <dbReference type="Rhea" id="RHEA:20401"/>
        <dbReference type="ChEBI" id="CHEBI:15377"/>
        <dbReference type="ChEBI" id="CHEBI:35627"/>
        <dbReference type="ChEBI" id="CHEBI:140347"/>
        <dbReference type="EC" id="3.5.2.6"/>
    </reaction>
</comment>
<evidence type="ECO:0000256" key="15">
    <source>
        <dbReference type="ARBA" id="ARBA00041693"/>
    </source>
</evidence>
<sequence length="634" mass="70895">MRSISNALGEHGPAHHSERTQAPNRPHDRDALRACAVPPAGVAAQVIGGNGTFGKNLVDRCGVVRGARAMNGALIPGTPIAVDFWSIRKASHARLFFLSHMHSDHTVGLSSTWRRPIYCSPLTGRILCHRLKVAERWIWPLEVGQSHLVALDEVRKRTMTVTLIDANHCPGSVMFLFEGPFGVILYTGDFRYTPTMLQEPVLRNRKRIDVLYLDNTNCDPLGHLPSRQQATQQIKELIRAHPDHEVKIGVYSLGKESLLVDLALEFQTWIVVSPKRLEQMKVLGLVDVFTAEEGAGWIHGVDISEICWEAMISWNQQRPTIAILPTSRPVKIPHRSVHLVPYSDHSSFSELLEFVQWLKPCSIVPIVKRNVCLPYFEKYLSSDHKASSEPGIPESGQKFTQLRESREQQRATQQPVPRKDSFASSEKRTDWPEHFGDVTISQQSSSEQPRDPNTRSQGSFVCCRGERKGIKEELCQLHGAQRQLFSAQPNTQTPARTQPLPPKDTGARTSQSSTEGTAQPRTSSLSWQRGKKHASPCQPPLRDWVPLTLASMQKKAALPSHKQSLTCLQTEEFLPPGAAGDRVTLASWSPVASSHVACGLAEEYLLAPLNTLKQYSAESFDWEIKNYFRREDGP</sequence>
<keyword evidence="20" id="KW-1185">Reference proteome</keyword>
<evidence type="ECO:0000256" key="10">
    <source>
        <dbReference type="ARBA" id="ARBA00022839"/>
    </source>
</evidence>
<feature type="region of interest" description="Disordered" evidence="17">
    <location>
        <begin position="383"/>
        <end position="459"/>
    </location>
</feature>